<sequence length="86" mass="9818">FRTWFGEFKSIDGTYHKSKLLEPFLSKRIYAFTKIRLEMVTIVASTDFQNKRSIAKANQAIYKGASAYYDKSISTSANYEKNGCTA</sequence>
<feature type="non-terminal residue" evidence="1">
    <location>
        <position position="86"/>
    </location>
</feature>
<dbReference type="EMBL" id="QJKJ01002045">
    <property type="protein sequence ID" value="RDY04633.1"/>
    <property type="molecule type" value="Genomic_DNA"/>
</dbReference>
<accession>A0A371HPA6</accession>
<feature type="non-terminal residue" evidence="1">
    <location>
        <position position="1"/>
    </location>
</feature>
<comment type="caution">
    <text evidence="1">The sequence shown here is derived from an EMBL/GenBank/DDBJ whole genome shotgun (WGS) entry which is preliminary data.</text>
</comment>
<reference evidence="1" key="1">
    <citation type="submission" date="2018-05" db="EMBL/GenBank/DDBJ databases">
        <title>Draft genome of Mucuna pruriens seed.</title>
        <authorList>
            <person name="Nnadi N.E."/>
            <person name="Vos R."/>
            <person name="Hasami M.H."/>
            <person name="Devisetty U.K."/>
            <person name="Aguiy J.C."/>
        </authorList>
    </citation>
    <scope>NUCLEOTIDE SEQUENCE [LARGE SCALE GENOMIC DNA]</scope>
    <source>
        <strain evidence="1">JCA_2017</strain>
    </source>
</reference>
<dbReference type="AlphaFoldDB" id="A0A371HPA6"/>
<evidence type="ECO:0000313" key="1">
    <source>
        <dbReference type="EMBL" id="RDY04633.1"/>
    </source>
</evidence>
<keyword evidence="2" id="KW-1185">Reference proteome</keyword>
<proteinExistence type="predicted"/>
<dbReference type="OrthoDB" id="1429956at2759"/>
<protein>
    <submittedName>
        <fullName evidence="1">Uncharacterized protein</fullName>
    </submittedName>
</protein>
<name>A0A371HPA6_MUCPR</name>
<organism evidence="1 2">
    <name type="scientific">Mucuna pruriens</name>
    <name type="common">Velvet bean</name>
    <name type="synonym">Dolichos pruriens</name>
    <dbReference type="NCBI Taxonomy" id="157652"/>
    <lineage>
        <taxon>Eukaryota</taxon>
        <taxon>Viridiplantae</taxon>
        <taxon>Streptophyta</taxon>
        <taxon>Embryophyta</taxon>
        <taxon>Tracheophyta</taxon>
        <taxon>Spermatophyta</taxon>
        <taxon>Magnoliopsida</taxon>
        <taxon>eudicotyledons</taxon>
        <taxon>Gunneridae</taxon>
        <taxon>Pentapetalae</taxon>
        <taxon>rosids</taxon>
        <taxon>fabids</taxon>
        <taxon>Fabales</taxon>
        <taxon>Fabaceae</taxon>
        <taxon>Papilionoideae</taxon>
        <taxon>50 kb inversion clade</taxon>
        <taxon>NPAAA clade</taxon>
        <taxon>indigoferoid/millettioid clade</taxon>
        <taxon>Phaseoleae</taxon>
        <taxon>Mucuna</taxon>
    </lineage>
</organism>
<evidence type="ECO:0000313" key="2">
    <source>
        <dbReference type="Proteomes" id="UP000257109"/>
    </source>
</evidence>
<gene>
    <name evidence="1" type="ORF">CR513_11635</name>
</gene>
<dbReference type="Proteomes" id="UP000257109">
    <property type="component" value="Unassembled WGS sequence"/>
</dbReference>